<proteinExistence type="predicted"/>
<dbReference type="EMBL" id="JARIHO010000063">
    <property type="protein sequence ID" value="KAJ7315132.1"/>
    <property type="molecule type" value="Genomic_DNA"/>
</dbReference>
<organism evidence="1 2">
    <name type="scientific">Mycena albidolilacea</name>
    <dbReference type="NCBI Taxonomy" id="1033008"/>
    <lineage>
        <taxon>Eukaryota</taxon>
        <taxon>Fungi</taxon>
        <taxon>Dikarya</taxon>
        <taxon>Basidiomycota</taxon>
        <taxon>Agaricomycotina</taxon>
        <taxon>Agaricomycetes</taxon>
        <taxon>Agaricomycetidae</taxon>
        <taxon>Agaricales</taxon>
        <taxon>Marasmiineae</taxon>
        <taxon>Mycenaceae</taxon>
        <taxon>Mycena</taxon>
    </lineage>
</organism>
<dbReference type="AlphaFoldDB" id="A0AAD6ZBH3"/>
<name>A0AAD6ZBH3_9AGAR</name>
<comment type="caution">
    <text evidence="1">The sequence shown here is derived from an EMBL/GenBank/DDBJ whole genome shotgun (WGS) entry which is preliminary data.</text>
</comment>
<evidence type="ECO:0000313" key="2">
    <source>
        <dbReference type="Proteomes" id="UP001218218"/>
    </source>
</evidence>
<sequence length="202" mass="22850">MPSLERTGCGEFGSRSADSLFECRKCYPAVPIQTTNYQRVLEHNGAHILFDGSLTVADQPCGLCLRPFLICRFFFLKRSGTAAARQIDWTTSTCLSPLKFQMAAAMKSSDNSPCTNHLIECPLQCSIVVWTYTLAGHYKFFHKLKSVTNIPVVYLVAELELERMQTVWNDRQIYSTARKMKKKKPQAALAISDAHRSLMAFR</sequence>
<dbReference type="Proteomes" id="UP001218218">
    <property type="component" value="Unassembled WGS sequence"/>
</dbReference>
<keyword evidence="2" id="KW-1185">Reference proteome</keyword>
<gene>
    <name evidence="1" type="ORF">DFH08DRAFT_715842</name>
</gene>
<reference evidence="1" key="1">
    <citation type="submission" date="2023-03" db="EMBL/GenBank/DDBJ databases">
        <title>Massive genome expansion in bonnet fungi (Mycena s.s.) driven by repeated elements and novel gene families across ecological guilds.</title>
        <authorList>
            <consortium name="Lawrence Berkeley National Laboratory"/>
            <person name="Harder C.B."/>
            <person name="Miyauchi S."/>
            <person name="Viragh M."/>
            <person name="Kuo A."/>
            <person name="Thoen E."/>
            <person name="Andreopoulos B."/>
            <person name="Lu D."/>
            <person name="Skrede I."/>
            <person name="Drula E."/>
            <person name="Henrissat B."/>
            <person name="Morin E."/>
            <person name="Kohler A."/>
            <person name="Barry K."/>
            <person name="LaButti K."/>
            <person name="Morin E."/>
            <person name="Salamov A."/>
            <person name="Lipzen A."/>
            <person name="Mereny Z."/>
            <person name="Hegedus B."/>
            <person name="Baldrian P."/>
            <person name="Stursova M."/>
            <person name="Weitz H."/>
            <person name="Taylor A."/>
            <person name="Grigoriev I.V."/>
            <person name="Nagy L.G."/>
            <person name="Martin F."/>
            <person name="Kauserud H."/>
        </authorList>
    </citation>
    <scope>NUCLEOTIDE SEQUENCE</scope>
    <source>
        <strain evidence="1">CBHHK002</strain>
    </source>
</reference>
<evidence type="ECO:0000313" key="1">
    <source>
        <dbReference type="EMBL" id="KAJ7315132.1"/>
    </source>
</evidence>
<accession>A0AAD6ZBH3</accession>
<protein>
    <submittedName>
        <fullName evidence="1">Uncharacterized protein</fullName>
    </submittedName>
</protein>